<sequence length="114" mass="13250">MAFRYLDTSIPRSLSLEASKLVRLSSLQNQIAQQVARVSFFKKFKQALLKLLYLNNLTFREQIAKQSQSHQFSLCAYSVIFEALFRFLAFCGTLQSFKTKTMTVIHRQRAHIVL</sequence>
<evidence type="ECO:0000313" key="2">
    <source>
        <dbReference type="Proteomes" id="UP000785679"/>
    </source>
</evidence>
<organism evidence="1 2">
    <name type="scientific">Halteria grandinella</name>
    <dbReference type="NCBI Taxonomy" id="5974"/>
    <lineage>
        <taxon>Eukaryota</taxon>
        <taxon>Sar</taxon>
        <taxon>Alveolata</taxon>
        <taxon>Ciliophora</taxon>
        <taxon>Intramacronucleata</taxon>
        <taxon>Spirotrichea</taxon>
        <taxon>Stichotrichia</taxon>
        <taxon>Sporadotrichida</taxon>
        <taxon>Halteriidae</taxon>
        <taxon>Halteria</taxon>
    </lineage>
</organism>
<dbReference type="Proteomes" id="UP000785679">
    <property type="component" value="Unassembled WGS sequence"/>
</dbReference>
<dbReference type="AlphaFoldDB" id="A0A8J8P8K4"/>
<comment type="caution">
    <text evidence="1">The sequence shown here is derived from an EMBL/GenBank/DDBJ whole genome shotgun (WGS) entry which is preliminary data.</text>
</comment>
<evidence type="ECO:0000313" key="1">
    <source>
        <dbReference type="EMBL" id="TNV87790.1"/>
    </source>
</evidence>
<name>A0A8J8P8K4_HALGN</name>
<proteinExistence type="predicted"/>
<reference evidence="1" key="1">
    <citation type="submission" date="2019-06" db="EMBL/GenBank/DDBJ databases">
        <authorList>
            <person name="Zheng W."/>
        </authorList>
    </citation>
    <scope>NUCLEOTIDE SEQUENCE</scope>
    <source>
        <strain evidence="1">QDHG01</strain>
    </source>
</reference>
<dbReference type="EMBL" id="RRYP01000223">
    <property type="protein sequence ID" value="TNV87790.1"/>
    <property type="molecule type" value="Genomic_DNA"/>
</dbReference>
<protein>
    <submittedName>
        <fullName evidence="1">Uncharacterized protein</fullName>
    </submittedName>
</protein>
<gene>
    <name evidence="1" type="ORF">FGO68_gene4201</name>
</gene>
<keyword evidence="2" id="KW-1185">Reference proteome</keyword>
<accession>A0A8J8P8K4</accession>